<dbReference type="SUPFAM" id="SSF53649">
    <property type="entry name" value="Alkaline phosphatase-like"/>
    <property type="match status" value="1"/>
</dbReference>
<evidence type="ECO:0000256" key="5">
    <source>
        <dbReference type="ARBA" id="ARBA00023295"/>
    </source>
</evidence>
<evidence type="ECO:0000256" key="3">
    <source>
        <dbReference type="ARBA" id="ARBA00012756"/>
    </source>
</evidence>
<proteinExistence type="inferred from homology"/>
<evidence type="ECO:0000256" key="2">
    <source>
        <dbReference type="ARBA" id="ARBA00007401"/>
    </source>
</evidence>
<dbReference type="InterPro" id="IPR008979">
    <property type="entry name" value="Galactose-bd-like_sf"/>
</dbReference>
<dbReference type="InterPro" id="IPR013783">
    <property type="entry name" value="Ig-like_fold"/>
</dbReference>
<protein>
    <recommendedName>
        <fullName evidence="3">beta-galactosidase</fullName>
        <ecNumber evidence="3">3.2.1.23</ecNumber>
    </recommendedName>
</protein>
<dbReference type="SUPFAM" id="SSF49785">
    <property type="entry name" value="Galactose-binding domain-like"/>
    <property type="match status" value="1"/>
</dbReference>
<dbReference type="PANTHER" id="PTHR46323">
    <property type="entry name" value="BETA-GALACTOSIDASE"/>
    <property type="match status" value="1"/>
</dbReference>
<dbReference type="PANTHER" id="PTHR46323:SF2">
    <property type="entry name" value="BETA-GALACTOSIDASE"/>
    <property type="match status" value="1"/>
</dbReference>
<feature type="domain" description="Glycosyl hydrolases family 2 sugar binding" evidence="7">
    <location>
        <begin position="3"/>
        <end position="67"/>
    </location>
</feature>
<sequence length="230" mass="26040">MYVWVNEQLVGYSEDSKTPAEFNITGYLKPGQNTLAVEVYKWSDASYLEDQDFWRLGGITRDVYLMARNPQHIRNFRVVAGLDPAYVDGELDLAVEVVNTAAGSNPSLVLDVILYEGDNPLKSLSKEMTPGESKSVLTFKETIPSVKKWSDETPHLYELILLLKDKEGQVIEALRQDVGFRCVEIKDNLLLVNGQYLAAMTWALDRAIGEIMKKLKQENLYDNTLIIFLS</sequence>
<evidence type="ECO:0000256" key="4">
    <source>
        <dbReference type="ARBA" id="ARBA00022801"/>
    </source>
</evidence>
<evidence type="ECO:0000313" key="8">
    <source>
        <dbReference type="EMBL" id="GAI35790.1"/>
    </source>
</evidence>
<dbReference type="GO" id="GO:0004565">
    <property type="term" value="F:beta-galactosidase activity"/>
    <property type="evidence" value="ECO:0007669"/>
    <property type="project" value="UniProtKB-EC"/>
</dbReference>
<dbReference type="Gene3D" id="2.60.120.260">
    <property type="entry name" value="Galactose-binding domain-like"/>
    <property type="match status" value="1"/>
</dbReference>
<dbReference type="AlphaFoldDB" id="X1P9T6"/>
<comment type="catalytic activity">
    <reaction evidence="1">
        <text>Hydrolysis of terminal non-reducing beta-D-galactose residues in beta-D-galactosides.</text>
        <dbReference type="EC" id="3.2.1.23"/>
    </reaction>
</comment>
<dbReference type="InterPro" id="IPR017850">
    <property type="entry name" value="Alkaline_phosphatase_core_sf"/>
</dbReference>
<comment type="similarity">
    <text evidence="2">Belongs to the glycosyl hydrolase 2 family.</text>
</comment>
<feature type="non-terminal residue" evidence="8">
    <location>
        <position position="230"/>
    </location>
</feature>
<dbReference type="EMBL" id="BARV01024670">
    <property type="protein sequence ID" value="GAI35790.1"/>
    <property type="molecule type" value="Genomic_DNA"/>
</dbReference>
<dbReference type="GO" id="GO:0005990">
    <property type="term" value="P:lactose catabolic process"/>
    <property type="evidence" value="ECO:0007669"/>
    <property type="project" value="TreeGrafter"/>
</dbReference>
<dbReference type="InterPro" id="IPR006104">
    <property type="entry name" value="Glyco_hydro_2_N"/>
</dbReference>
<dbReference type="EC" id="3.2.1.23" evidence="3"/>
<evidence type="ECO:0000259" key="7">
    <source>
        <dbReference type="Pfam" id="PF02837"/>
    </source>
</evidence>
<keyword evidence="4" id="KW-0378">Hydrolase</keyword>
<dbReference type="SUPFAM" id="SSF49303">
    <property type="entry name" value="beta-Galactosidase/glucuronidase domain"/>
    <property type="match status" value="1"/>
</dbReference>
<gene>
    <name evidence="8" type="ORF">S06H3_40227</name>
</gene>
<evidence type="ECO:0000256" key="1">
    <source>
        <dbReference type="ARBA" id="ARBA00001412"/>
    </source>
</evidence>
<dbReference type="InterPro" id="IPR036156">
    <property type="entry name" value="Beta-gal/glucu_dom_sf"/>
</dbReference>
<comment type="caution">
    <text evidence="8">The sequence shown here is derived from an EMBL/GenBank/DDBJ whole genome shotgun (WGS) entry which is preliminary data.</text>
</comment>
<dbReference type="Pfam" id="PF00703">
    <property type="entry name" value="Glyco_hydro_2"/>
    <property type="match status" value="1"/>
</dbReference>
<dbReference type="InterPro" id="IPR006102">
    <property type="entry name" value="Ig-like_GH2"/>
</dbReference>
<dbReference type="Gene3D" id="3.40.720.10">
    <property type="entry name" value="Alkaline Phosphatase, subunit A"/>
    <property type="match status" value="1"/>
</dbReference>
<feature type="domain" description="Glycoside hydrolase family 2 immunoglobulin-like beta-sandwich" evidence="6">
    <location>
        <begin position="72"/>
        <end position="181"/>
    </location>
</feature>
<evidence type="ECO:0000259" key="6">
    <source>
        <dbReference type="Pfam" id="PF00703"/>
    </source>
</evidence>
<keyword evidence="5" id="KW-0326">Glycosidase</keyword>
<reference evidence="8" key="1">
    <citation type="journal article" date="2014" name="Front. Microbiol.">
        <title>High frequency of phylogenetically diverse reductive dehalogenase-homologous genes in deep subseafloor sedimentary metagenomes.</title>
        <authorList>
            <person name="Kawai M."/>
            <person name="Futagami T."/>
            <person name="Toyoda A."/>
            <person name="Takaki Y."/>
            <person name="Nishi S."/>
            <person name="Hori S."/>
            <person name="Arai W."/>
            <person name="Tsubouchi T."/>
            <person name="Morono Y."/>
            <person name="Uchiyama I."/>
            <person name="Ito T."/>
            <person name="Fujiyama A."/>
            <person name="Inagaki F."/>
            <person name="Takami H."/>
        </authorList>
    </citation>
    <scope>NUCLEOTIDE SEQUENCE</scope>
    <source>
        <strain evidence="8">Expedition CK06-06</strain>
    </source>
</reference>
<name>X1P9T6_9ZZZZ</name>
<accession>X1P9T6</accession>
<dbReference type="Pfam" id="PF02837">
    <property type="entry name" value="Glyco_hydro_2_N"/>
    <property type="match status" value="1"/>
</dbReference>
<dbReference type="Gene3D" id="2.60.40.10">
    <property type="entry name" value="Immunoglobulins"/>
    <property type="match status" value="1"/>
</dbReference>
<dbReference type="InterPro" id="IPR050347">
    <property type="entry name" value="Bact_Beta-galactosidase"/>
</dbReference>
<dbReference type="GO" id="GO:0009341">
    <property type="term" value="C:beta-galactosidase complex"/>
    <property type="evidence" value="ECO:0007669"/>
    <property type="project" value="TreeGrafter"/>
</dbReference>
<organism evidence="8">
    <name type="scientific">marine sediment metagenome</name>
    <dbReference type="NCBI Taxonomy" id="412755"/>
    <lineage>
        <taxon>unclassified sequences</taxon>
        <taxon>metagenomes</taxon>
        <taxon>ecological metagenomes</taxon>
    </lineage>
</organism>